<accession>A0A7W8XXD3</accession>
<gene>
    <name evidence="1" type="ORF">GGD50_005982</name>
</gene>
<dbReference type="PANTHER" id="PTHR35368">
    <property type="entry name" value="HYDROPEROXIDE REDUCTASE"/>
    <property type="match status" value="1"/>
</dbReference>
<name>A0A7W8XXD3_9HYPH</name>
<comment type="caution">
    <text evidence="1">The sequence shown here is derived from an EMBL/GenBank/DDBJ whole genome shotgun (WGS) entry which is preliminary data.</text>
</comment>
<dbReference type="PANTHER" id="PTHR35368:SF1">
    <property type="entry name" value="HYDROPEROXIDE REDUCTASE"/>
    <property type="match status" value="1"/>
</dbReference>
<dbReference type="InterPro" id="IPR015946">
    <property type="entry name" value="KH_dom-like_a/b"/>
</dbReference>
<evidence type="ECO:0000313" key="1">
    <source>
        <dbReference type="EMBL" id="MBB5577330.1"/>
    </source>
</evidence>
<reference evidence="1 2" key="1">
    <citation type="submission" date="2020-08" db="EMBL/GenBank/DDBJ databases">
        <title>Genomic Encyclopedia of Type Strains, Phase IV (KMG-V): Genome sequencing to study the core and pangenomes of soil and plant-associated prokaryotes.</title>
        <authorList>
            <person name="Whitman W."/>
        </authorList>
    </citation>
    <scope>NUCLEOTIDE SEQUENCE [LARGE SCALE GENOMIC DNA]</scope>
    <source>
        <strain evidence="1 2">SEMIA 4064</strain>
    </source>
</reference>
<proteinExistence type="predicted"/>
<dbReference type="Gene3D" id="3.30.300.20">
    <property type="match status" value="1"/>
</dbReference>
<dbReference type="Proteomes" id="UP000549882">
    <property type="component" value="Unassembled WGS sequence"/>
</dbReference>
<keyword evidence="2" id="KW-1185">Reference proteome</keyword>
<dbReference type="RefSeq" id="WP_246451600.1">
    <property type="nucleotide sequence ID" value="NZ_JACHBI010000019.1"/>
</dbReference>
<evidence type="ECO:0000313" key="2">
    <source>
        <dbReference type="Proteomes" id="UP000549882"/>
    </source>
</evidence>
<dbReference type="EMBL" id="JACHBI010000019">
    <property type="protein sequence ID" value="MBB5577330.1"/>
    <property type="molecule type" value="Genomic_DNA"/>
</dbReference>
<dbReference type="AlphaFoldDB" id="A0A7W8XXD3"/>
<evidence type="ECO:0008006" key="3">
    <source>
        <dbReference type="Google" id="ProtNLM"/>
    </source>
</evidence>
<protein>
    <recommendedName>
        <fullName evidence="3">OsmC family protein</fullName>
    </recommendedName>
</protein>
<dbReference type="InterPro" id="IPR036102">
    <property type="entry name" value="OsmC/Ohrsf"/>
</dbReference>
<organism evidence="1 2">
    <name type="scientific">Rhizobium paranaense</name>
    <dbReference type="NCBI Taxonomy" id="1650438"/>
    <lineage>
        <taxon>Bacteria</taxon>
        <taxon>Pseudomonadati</taxon>
        <taxon>Pseudomonadota</taxon>
        <taxon>Alphaproteobacteria</taxon>
        <taxon>Hyphomicrobiales</taxon>
        <taxon>Rhizobiaceae</taxon>
        <taxon>Rhizobium/Agrobacterium group</taxon>
        <taxon>Rhizobium</taxon>
    </lineage>
</organism>
<sequence>MTFRFKDIFNGTQSALRNAPTKAVAVFSTQSRQGDGVDSSVQAWQFTVKVDEPAALGGNDPPPQIALNIFWPRLDHVRRLPTGLRGRPRRPVNGVSVKLDGEIDLRALFTADNSVRPGFRNITGTVTIDSPATEERLRRLKQIVDQHCPVLDILWNSVPVTLGLQHEPLREAISAE</sequence>
<dbReference type="SUPFAM" id="SSF82784">
    <property type="entry name" value="OsmC-like"/>
    <property type="match status" value="1"/>
</dbReference>
<dbReference type="InterPro" id="IPR003718">
    <property type="entry name" value="OsmC/Ohr_fam"/>
</dbReference>
<dbReference type="InterPro" id="IPR052924">
    <property type="entry name" value="OsmC/Ohr_hydroprdx_reductase"/>
</dbReference>
<dbReference type="Pfam" id="PF02566">
    <property type="entry name" value="OsmC"/>
    <property type="match status" value="1"/>
</dbReference>